<feature type="domain" description="FlgD Tudor-like" evidence="8">
    <location>
        <begin position="84"/>
        <end position="214"/>
    </location>
</feature>
<evidence type="ECO:0000259" key="8">
    <source>
        <dbReference type="Pfam" id="PF13861"/>
    </source>
</evidence>
<feature type="domain" description="FlgD/Vpr Ig-like" evidence="7">
    <location>
        <begin position="108"/>
        <end position="160"/>
    </location>
</feature>
<dbReference type="AlphaFoldDB" id="A2SKD5"/>
<keyword evidence="10" id="KW-1185">Reference proteome</keyword>
<dbReference type="Gene3D" id="2.60.40.4070">
    <property type="match status" value="1"/>
</dbReference>
<dbReference type="STRING" id="420662.Mpe_A3071"/>
<dbReference type="Pfam" id="PF13860">
    <property type="entry name" value="FlgD_ig"/>
    <property type="match status" value="1"/>
</dbReference>
<accession>A2SKD5</accession>
<dbReference type="eggNOG" id="COG1843">
    <property type="taxonomic scope" value="Bacteria"/>
</dbReference>
<keyword evidence="9" id="KW-0969">Cilium</keyword>
<comment type="function">
    <text evidence="4 5">Required for flagellar hook formation. May act as a scaffolding protein.</text>
</comment>
<feature type="region of interest" description="Disordered" evidence="6">
    <location>
        <begin position="1"/>
        <end position="26"/>
    </location>
</feature>
<evidence type="ECO:0000259" key="7">
    <source>
        <dbReference type="Pfam" id="PF13860"/>
    </source>
</evidence>
<protein>
    <recommendedName>
        <fullName evidence="2 5">Basal-body rod modification protein FlgD</fullName>
    </recommendedName>
</protein>
<dbReference type="KEGG" id="mpt:Mpe_A3071"/>
<dbReference type="Pfam" id="PF13861">
    <property type="entry name" value="FLgD_tudor"/>
    <property type="match status" value="1"/>
</dbReference>
<comment type="similarity">
    <text evidence="1 5">Belongs to the FlgD family.</text>
</comment>
<organism evidence="9 10">
    <name type="scientific">Methylibium petroleiphilum (strain ATCC BAA-1232 / LMG 22953 / PM1)</name>
    <dbReference type="NCBI Taxonomy" id="420662"/>
    <lineage>
        <taxon>Bacteria</taxon>
        <taxon>Pseudomonadati</taxon>
        <taxon>Pseudomonadota</taxon>
        <taxon>Betaproteobacteria</taxon>
        <taxon>Burkholderiales</taxon>
        <taxon>Sphaerotilaceae</taxon>
        <taxon>Methylibium</taxon>
    </lineage>
</organism>
<gene>
    <name evidence="9" type="primary">flgD</name>
    <name evidence="9" type="ordered locus">Mpe_A3071</name>
</gene>
<evidence type="ECO:0000313" key="9">
    <source>
        <dbReference type="EMBL" id="ABM96024.1"/>
    </source>
</evidence>
<dbReference type="InterPro" id="IPR005648">
    <property type="entry name" value="FlgD"/>
</dbReference>
<keyword evidence="3 5" id="KW-1005">Bacterial flagellum biogenesis</keyword>
<dbReference type="InterPro" id="IPR025965">
    <property type="entry name" value="FlgD/Vpr_Ig-like"/>
</dbReference>
<evidence type="ECO:0000256" key="5">
    <source>
        <dbReference type="RuleBase" id="RU362076"/>
    </source>
</evidence>
<name>A2SKD5_METPP</name>
<feature type="compositionally biased region" description="Polar residues" evidence="6">
    <location>
        <begin position="1"/>
        <end position="23"/>
    </location>
</feature>
<dbReference type="Proteomes" id="UP000000366">
    <property type="component" value="Chromosome"/>
</dbReference>
<dbReference type="EMBL" id="CP000555">
    <property type="protein sequence ID" value="ABM96024.1"/>
    <property type="molecule type" value="Genomic_DNA"/>
</dbReference>
<evidence type="ECO:0000256" key="6">
    <source>
        <dbReference type="SAM" id="MobiDB-lite"/>
    </source>
</evidence>
<dbReference type="Pfam" id="PF03963">
    <property type="entry name" value="FlgD"/>
    <property type="match status" value="1"/>
</dbReference>
<sequence length="217" mass="22330">MATAPVTNSSSSVYDALNGSTTTKTDDGSERFLKLLVTQMKNQDPMNPMDNAQVTSQIAQINTVTGISTLNQTVKSLSSQMLSSQVLQGAGLVGHTVLMAGSKLHFGEDGTTAGGFELANAADSVKVEILSPSGRVVDTINMGAASAGRSGFEWTAPTGTSTDGMTFRVTAKAGSTTLTATPLTTDLVKAVSTSGDTLNLELLFGGSIPYTQVKAIS</sequence>
<evidence type="ECO:0000256" key="4">
    <source>
        <dbReference type="ARBA" id="ARBA00024746"/>
    </source>
</evidence>
<evidence type="ECO:0000313" key="10">
    <source>
        <dbReference type="Proteomes" id="UP000000366"/>
    </source>
</evidence>
<evidence type="ECO:0000256" key="1">
    <source>
        <dbReference type="ARBA" id="ARBA00010577"/>
    </source>
</evidence>
<proteinExistence type="inferred from homology"/>
<evidence type="ECO:0000256" key="2">
    <source>
        <dbReference type="ARBA" id="ARBA00016013"/>
    </source>
</evidence>
<dbReference type="HOGENOM" id="CLU_047535_0_0_4"/>
<keyword evidence="9" id="KW-0966">Cell projection</keyword>
<dbReference type="RefSeq" id="WP_011830647.1">
    <property type="nucleotide sequence ID" value="NC_008825.1"/>
</dbReference>
<dbReference type="Gene3D" id="2.30.30.910">
    <property type="match status" value="1"/>
</dbReference>
<dbReference type="InterPro" id="IPR025963">
    <property type="entry name" value="FLgD_Tudor"/>
</dbReference>
<dbReference type="GO" id="GO:0044781">
    <property type="term" value="P:bacterial-type flagellum organization"/>
    <property type="evidence" value="ECO:0007669"/>
    <property type="project" value="UniProtKB-UniRule"/>
</dbReference>
<evidence type="ECO:0000256" key="3">
    <source>
        <dbReference type="ARBA" id="ARBA00022795"/>
    </source>
</evidence>
<keyword evidence="9" id="KW-0282">Flagellum</keyword>
<reference evidence="9 10" key="1">
    <citation type="journal article" date="2007" name="J. Bacteriol.">
        <title>Whole-genome analysis of the methyl tert-butyl ether-degrading beta-proteobacterium Methylibium petroleiphilum PM1.</title>
        <authorList>
            <person name="Kane S.R."/>
            <person name="Chakicherla A.Y."/>
            <person name="Chain P.S.G."/>
            <person name="Schmidt R."/>
            <person name="Shin M.W."/>
            <person name="Legler T.C."/>
            <person name="Scow K.M."/>
            <person name="Larimer F.W."/>
            <person name="Lucas S.M."/>
            <person name="Richardson P.M."/>
            <person name="Hristova K.R."/>
        </authorList>
    </citation>
    <scope>NUCLEOTIDE SEQUENCE [LARGE SCALE GENOMIC DNA]</scope>
    <source>
        <strain evidence="10">ATCC BAA-1232 / LMG 22953 / PM1</strain>
    </source>
</reference>